<dbReference type="KEGG" id="sbr:SY1_08680"/>
<dbReference type="EMBL" id="FP929056">
    <property type="protein sequence ID" value="CBL28157.1"/>
    <property type="molecule type" value="Genomic_DNA"/>
</dbReference>
<evidence type="ECO:0000256" key="2">
    <source>
        <dbReference type="ARBA" id="ARBA00011838"/>
    </source>
</evidence>
<evidence type="ECO:0000313" key="7">
    <source>
        <dbReference type="EMBL" id="CBL28157.1"/>
    </source>
</evidence>
<gene>
    <name evidence="7" type="ORF">SY1_08680</name>
</gene>
<dbReference type="InterPro" id="IPR016082">
    <property type="entry name" value="Ribosomal_uL30_ferredoxin-like"/>
</dbReference>
<dbReference type="InterPro" id="IPR005996">
    <property type="entry name" value="Ribosomal_uL30_bac-type"/>
</dbReference>
<dbReference type="SUPFAM" id="SSF55129">
    <property type="entry name" value="Ribosomal protein L30p/L7e"/>
    <property type="match status" value="1"/>
</dbReference>
<reference evidence="8" key="1">
    <citation type="submission" date="2010-03" db="EMBL/GenBank/DDBJ databases">
        <title>The genome sequence of Synergistetes sp. SGP1.</title>
        <authorList>
            <consortium name="metaHIT consortium -- http://www.metahit.eu/"/>
            <person name="Pajon A."/>
            <person name="Turner K."/>
            <person name="Parkhill J."/>
            <person name="Wade W."/>
            <person name="Vartoukian S."/>
        </authorList>
    </citation>
    <scope>NUCLEOTIDE SEQUENCE [LARGE SCALE GENOMIC DNA]</scope>
    <source>
        <strain evidence="8">SGP1</strain>
    </source>
</reference>
<keyword evidence="3 7" id="KW-0689">Ribosomal protein</keyword>
<comment type="subunit">
    <text evidence="2">Part of the 50S ribosomal subunit.</text>
</comment>
<keyword evidence="8" id="KW-1185">Reference proteome</keyword>
<reference evidence="7 8" key="2">
    <citation type="submission" date="2010-03" db="EMBL/GenBank/DDBJ databases">
        <authorList>
            <person name="Pajon A."/>
        </authorList>
    </citation>
    <scope>NUCLEOTIDE SEQUENCE [LARGE SCALE GENOMIC DNA]</scope>
    <source>
        <strain evidence="7 8">SGP1</strain>
    </source>
</reference>
<dbReference type="InterPro" id="IPR036919">
    <property type="entry name" value="Ribo_uL30_ferredoxin-like_sf"/>
</dbReference>
<evidence type="ECO:0000256" key="5">
    <source>
        <dbReference type="ARBA" id="ARBA00035492"/>
    </source>
</evidence>
<evidence type="ECO:0000256" key="3">
    <source>
        <dbReference type="ARBA" id="ARBA00022980"/>
    </source>
</evidence>
<dbReference type="GO" id="GO:0006412">
    <property type="term" value="P:translation"/>
    <property type="evidence" value="ECO:0007669"/>
    <property type="project" value="InterPro"/>
</dbReference>
<evidence type="ECO:0000256" key="1">
    <source>
        <dbReference type="ARBA" id="ARBA00007594"/>
    </source>
</evidence>
<dbReference type="PIRSF" id="PIRSF002211">
    <property type="entry name" value="Ribosomal_L30_bac-type"/>
    <property type="match status" value="1"/>
</dbReference>
<dbReference type="PANTHER" id="PTHR15892:SF2">
    <property type="entry name" value="LARGE RIBOSOMAL SUBUNIT PROTEIN UL30M"/>
    <property type="match status" value="1"/>
</dbReference>
<dbReference type="AlphaFoldDB" id="A0AB94IWP1"/>
<sequence>MAKIKVKWVKSAIGFAERQKRTIKALGFKKLQSTVEHEDTPQIRGMIEHVRHLVVWTVED</sequence>
<dbReference type="CDD" id="cd01658">
    <property type="entry name" value="Ribosomal_L30"/>
    <property type="match status" value="1"/>
</dbReference>
<dbReference type="Gene3D" id="3.30.1390.20">
    <property type="entry name" value="Ribosomal protein L30, ferredoxin-like fold domain"/>
    <property type="match status" value="1"/>
</dbReference>
<organism evidence="7 8">
    <name type="scientific">Fretibacterium fastidiosum</name>
    <dbReference type="NCBI Taxonomy" id="651822"/>
    <lineage>
        <taxon>Bacteria</taxon>
        <taxon>Thermotogati</taxon>
        <taxon>Synergistota</taxon>
        <taxon>Synergistia</taxon>
        <taxon>Synergistales</taxon>
        <taxon>Aminobacteriaceae</taxon>
        <taxon>Fretibacterium</taxon>
    </lineage>
</organism>
<dbReference type="GO" id="GO:0022625">
    <property type="term" value="C:cytosolic large ribosomal subunit"/>
    <property type="evidence" value="ECO:0007669"/>
    <property type="project" value="TreeGrafter"/>
</dbReference>
<protein>
    <recommendedName>
        <fullName evidence="5">50S ribosomal protein L30</fullName>
    </recommendedName>
</protein>
<name>A0AB94IWP1_9BACT</name>
<dbReference type="PANTHER" id="PTHR15892">
    <property type="entry name" value="MITOCHONDRIAL RIBOSOMAL PROTEIN L30"/>
    <property type="match status" value="1"/>
</dbReference>
<keyword evidence="4" id="KW-0687">Ribonucleoprotein</keyword>
<dbReference type="Proteomes" id="UP000008957">
    <property type="component" value="Chromosome"/>
</dbReference>
<dbReference type="FunFam" id="3.30.1390.20:FF:000001">
    <property type="entry name" value="50S ribosomal protein L30"/>
    <property type="match status" value="1"/>
</dbReference>
<comment type="similarity">
    <text evidence="1">Belongs to the universal ribosomal protein uL30 family.</text>
</comment>
<evidence type="ECO:0000259" key="6">
    <source>
        <dbReference type="Pfam" id="PF00327"/>
    </source>
</evidence>
<proteinExistence type="inferred from homology"/>
<evidence type="ECO:0000313" key="8">
    <source>
        <dbReference type="Proteomes" id="UP000008957"/>
    </source>
</evidence>
<dbReference type="RefSeq" id="WP_015556304.1">
    <property type="nucleotide sequence ID" value="NC_021038.1"/>
</dbReference>
<feature type="domain" description="Large ribosomal subunit protein uL30-like ferredoxin-like fold" evidence="6">
    <location>
        <begin position="4"/>
        <end position="54"/>
    </location>
</feature>
<dbReference type="HAMAP" id="MF_01371_B">
    <property type="entry name" value="Ribosomal_uL30_B"/>
    <property type="match status" value="1"/>
</dbReference>
<evidence type="ECO:0000256" key="4">
    <source>
        <dbReference type="ARBA" id="ARBA00023274"/>
    </source>
</evidence>
<dbReference type="Pfam" id="PF00327">
    <property type="entry name" value="Ribosomal_L30"/>
    <property type="match status" value="1"/>
</dbReference>
<dbReference type="NCBIfam" id="TIGR01308">
    <property type="entry name" value="rpmD_bact"/>
    <property type="match status" value="1"/>
</dbReference>
<accession>A0AB94IWP1</accession>
<dbReference type="GO" id="GO:0003735">
    <property type="term" value="F:structural constituent of ribosome"/>
    <property type="evidence" value="ECO:0007669"/>
    <property type="project" value="InterPro"/>
</dbReference>